<feature type="binding site" evidence="7">
    <location>
        <position position="251"/>
    </location>
    <ligand>
        <name>4-imidazolone-5-propanoate</name>
        <dbReference type="ChEBI" id="CHEBI:77893"/>
    </ligand>
</feature>
<feature type="binding site" evidence="7">
    <location>
        <position position="248"/>
    </location>
    <ligand>
        <name>Fe(3+)</name>
        <dbReference type="ChEBI" id="CHEBI:29034"/>
    </ligand>
</feature>
<feature type="binding site" evidence="7">
    <location>
        <position position="322"/>
    </location>
    <ligand>
        <name>Fe(3+)</name>
        <dbReference type="ChEBI" id="CHEBI:29034"/>
    </ligand>
</feature>
<keyword evidence="6 7" id="KW-0408">Iron</keyword>
<dbReference type="NCBIfam" id="TIGR01224">
    <property type="entry name" value="hutI"/>
    <property type="match status" value="1"/>
</dbReference>
<feature type="domain" description="Amidohydrolase-related" evidence="8">
    <location>
        <begin position="69"/>
        <end position="410"/>
    </location>
</feature>
<comment type="cofactor">
    <cofactor evidence="7">
        <name>Zn(2+)</name>
        <dbReference type="ChEBI" id="CHEBI:29105"/>
    </cofactor>
    <cofactor evidence="7">
        <name>Fe(3+)</name>
        <dbReference type="ChEBI" id="CHEBI:29034"/>
    </cofactor>
    <text evidence="7">Binds 1 zinc or iron ion per subunit.</text>
</comment>
<dbReference type="SUPFAM" id="SSF51556">
    <property type="entry name" value="Metallo-dependent hydrolases"/>
    <property type="match status" value="1"/>
</dbReference>
<dbReference type="EMBL" id="JSYN01000026">
    <property type="protein sequence ID" value="KIA91809.1"/>
    <property type="molecule type" value="Genomic_DNA"/>
</dbReference>
<dbReference type="RefSeq" id="WP_039479606.1">
    <property type="nucleotide sequence ID" value="NZ_JSYN01000026.1"/>
</dbReference>
<comment type="caution">
    <text evidence="9">The sequence shown here is derived from an EMBL/GenBank/DDBJ whole genome shotgun (WGS) entry which is preliminary data.</text>
</comment>
<feature type="binding site" evidence="7">
    <location>
        <position position="326"/>
    </location>
    <ligand>
        <name>N-formimidoyl-L-glutamate</name>
        <dbReference type="ChEBI" id="CHEBI:58928"/>
    </ligand>
</feature>
<dbReference type="GO" id="GO:0005737">
    <property type="term" value="C:cytoplasm"/>
    <property type="evidence" value="ECO:0007669"/>
    <property type="project" value="UniProtKB-SubCell"/>
</dbReference>
<dbReference type="InterPro" id="IPR032466">
    <property type="entry name" value="Metal_Hydrolase"/>
</dbReference>
<evidence type="ECO:0000256" key="5">
    <source>
        <dbReference type="ARBA" id="ARBA00022833"/>
    </source>
</evidence>
<dbReference type="GO" id="GO:0019556">
    <property type="term" value="P:L-histidine catabolic process to glutamate and formamide"/>
    <property type="evidence" value="ECO:0007669"/>
    <property type="project" value="UniProtKB-UniRule"/>
</dbReference>
<feature type="binding site" evidence="7">
    <location>
        <position position="80"/>
    </location>
    <ligand>
        <name>Zn(2+)</name>
        <dbReference type="ChEBI" id="CHEBI:29105"/>
    </ligand>
</feature>
<evidence type="ECO:0000313" key="10">
    <source>
        <dbReference type="Proteomes" id="UP000031246"/>
    </source>
</evidence>
<feature type="binding site" evidence="7">
    <location>
        <position position="183"/>
    </location>
    <ligand>
        <name>4-imidazolone-5-propanoate</name>
        <dbReference type="ChEBI" id="CHEBI:77893"/>
    </ligand>
</feature>
<comment type="function">
    <text evidence="7">Catalyzes the hydrolytic cleavage of the carbon-nitrogen bond in imidazolone-5-propanoate to yield N-formimidoyl-L-glutamate. It is the third step in the universal histidine degradation pathway.</text>
</comment>
<feature type="binding site" evidence="7">
    <location>
        <position position="248"/>
    </location>
    <ligand>
        <name>Zn(2+)</name>
        <dbReference type="ChEBI" id="CHEBI:29105"/>
    </ligand>
</feature>
<dbReference type="Gene3D" id="2.30.40.10">
    <property type="entry name" value="Urease, subunit C, domain 1"/>
    <property type="match status" value="1"/>
</dbReference>
<organism evidence="9 10">
    <name type="scientific">Pedobacter kyungheensis</name>
    <dbReference type="NCBI Taxonomy" id="1069985"/>
    <lineage>
        <taxon>Bacteria</taxon>
        <taxon>Pseudomonadati</taxon>
        <taxon>Bacteroidota</taxon>
        <taxon>Sphingobacteriia</taxon>
        <taxon>Sphingobacteriales</taxon>
        <taxon>Sphingobacteriaceae</taxon>
        <taxon>Pedobacter</taxon>
    </lineage>
</organism>
<name>A0A0C1FVC2_9SPHI</name>
<reference evidence="9 10" key="1">
    <citation type="submission" date="2014-10" db="EMBL/GenBank/DDBJ databases">
        <title>Pedobacter Kyungheensis.</title>
        <authorList>
            <person name="Anderson B.M."/>
            <person name="Newman J.D."/>
        </authorList>
    </citation>
    <scope>NUCLEOTIDE SEQUENCE [LARGE SCALE GENOMIC DNA]</scope>
    <source>
        <strain evidence="9 10">KACC 16221</strain>
    </source>
</reference>
<dbReference type="Proteomes" id="UP000031246">
    <property type="component" value="Unassembled WGS sequence"/>
</dbReference>
<dbReference type="GO" id="GO:0008270">
    <property type="term" value="F:zinc ion binding"/>
    <property type="evidence" value="ECO:0007669"/>
    <property type="project" value="UniProtKB-UniRule"/>
</dbReference>
<evidence type="ECO:0000256" key="4">
    <source>
        <dbReference type="ARBA" id="ARBA00022808"/>
    </source>
</evidence>
<dbReference type="InterPro" id="IPR011059">
    <property type="entry name" value="Metal-dep_hydrolase_composite"/>
</dbReference>
<feature type="binding site" evidence="7">
    <location>
        <position position="80"/>
    </location>
    <ligand>
        <name>Fe(3+)</name>
        <dbReference type="ChEBI" id="CHEBI:29034"/>
    </ligand>
</feature>
<comment type="catalytic activity">
    <reaction evidence="7">
        <text>4-imidazolone-5-propanoate + H2O = N-formimidoyl-L-glutamate</text>
        <dbReference type="Rhea" id="RHEA:23660"/>
        <dbReference type="ChEBI" id="CHEBI:15377"/>
        <dbReference type="ChEBI" id="CHEBI:58928"/>
        <dbReference type="ChEBI" id="CHEBI:77893"/>
        <dbReference type="EC" id="3.5.2.7"/>
    </reaction>
</comment>
<keyword evidence="2 7" id="KW-0479">Metal-binding</keyword>
<dbReference type="Gene3D" id="3.20.20.140">
    <property type="entry name" value="Metal-dependent hydrolases"/>
    <property type="match status" value="1"/>
</dbReference>
<comment type="subcellular location">
    <subcellularLocation>
        <location evidence="7">Cytoplasm</location>
    </subcellularLocation>
</comment>
<accession>A0A0C1FVC2</accession>
<keyword evidence="7" id="KW-0963">Cytoplasm</keyword>
<dbReference type="AlphaFoldDB" id="A0A0C1FVC2"/>
<dbReference type="PANTHER" id="PTHR42752">
    <property type="entry name" value="IMIDAZOLONEPROPIONASE"/>
    <property type="match status" value="1"/>
</dbReference>
<dbReference type="PANTHER" id="PTHR42752:SF1">
    <property type="entry name" value="IMIDAZOLONEPROPIONASE-RELATED"/>
    <property type="match status" value="1"/>
</dbReference>
<dbReference type="GO" id="GO:0019557">
    <property type="term" value="P:L-histidine catabolic process to glutamate and formate"/>
    <property type="evidence" value="ECO:0007669"/>
    <property type="project" value="UniProtKB-UniPathway"/>
</dbReference>
<proteinExistence type="inferred from homology"/>
<evidence type="ECO:0000256" key="7">
    <source>
        <dbReference type="HAMAP-Rule" id="MF_00372"/>
    </source>
</evidence>
<keyword evidence="10" id="KW-1185">Reference proteome</keyword>
<feature type="binding site" evidence="7">
    <location>
        <position position="87"/>
    </location>
    <ligand>
        <name>4-imidazolone-5-propanoate</name>
        <dbReference type="ChEBI" id="CHEBI:77893"/>
    </ligand>
</feature>
<dbReference type="UniPathway" id="UPA00379">
    <property type="reaction ID" value="UER00551"/>
</dbReference>
<dbReference type="GO" id="GO:0050480">
    <property type="term" value="F:imidazolonepropionase activity"/>
    <property type="evidence" value="ECO:0007669"/>
    <property type="project" value="UniProtKB-UniRule"/>
</dbReference>
<evidence type="ECO:0000259" key="8">
    <source>
        <dbReference type="Pfam" id="PF01979"/>
    </source>
</evidence>
<feature type="binding site" evidence="7">
    <location>
        <position position="78"/>
    </location>
    <ligand>
        <name>Zn(2+)</name>
        <dbReference type="ChEBI" id="CHEBI:29105"/>
    </ligand>
</feature>
<feature type="binding site" evidence="7">
    <location>
        <position position="322"/>
    </location>
    <ligand>
        <name>Zn(2+)</name>
        <dbReference type="ChEBI" id="CHEBI:29105"/>
    </ligand>
</feature>
<feature type="binding site" evidence="7">
    <location>
        <position position="324"/>
    </location>
    <ligand>
        <name>N-formimidoyl-L-glutamate</name>
        <dbReference type="ChEBI" id="CHEBI:58928"/>
    </ligand>
</feature>
<feature type="binding site" evidence="7">
    <location>
        <position position="150"/>
    </location>
    <ligand>
        <name>N-formimidoyl-L-glutamate</name>
        <dbReference type="ChEBI" id="CHEBI:58928"/>
    </ligand>
</feature>
<feature type="binding site" evidence="7">
    <location>
        <position position="150"/>
    </location>
    <ligand>
        <name>4-imidazolone-5-propanoate</name>
        <dbReference type="ChEBI" id="CHEBI:77893"/>
    </ligand>
</feature>
<keyword evidence="4 7" id="KW-0369">Histidine metabolism</keyword>
<evidence type="ECO:0000256" key="6">
    <source>
        <dbReference type="ARBA" id="ARBA00023004"/>
    </source>
</evidence>
<comment type="pathway">
    <text evidence="7">Amino-acid degradation; L-histidine degradation into L-glutamate; N-formimidoyl-L-glutamate from L-histidine: step 3/3.</text>
</comment>
<dbReference type="HAMAP" id="MF_00372">
    <property type="entry name" value="HutI"/>
    <property type="match status" value="1"/>
</dbReference>
<dbReference type="InterPro" id="IPR006680">
    <property type="entry name" value="Amidohydro-rel"/>
</dbReference>
<evidence type="ECO:0000256" key="2">
    <source>
        <dbReference type="ARBA" id="ARBA00022723"/>
    </source>
</evidence>
<evidence type="ECO:0000313" key="9">
    <source>
        <dbReference type="EMBL" id="KIA91809.1"/>
    </source>
</evidence>
<dbReference type="SUPFAM" id="SSF51338">
    <property type="entry name" value="Composite domain of metallo-dependent hydrolases"/>
    <property type="match status" value="1"/>
</dbReference>
<keyword evidence="5 7" id="KW-0862">Zinc</keyword>
<evidence type="ECO:0000256" key="1">
    <source>
        <dbReference type="ARBA" id="ARBA00012864"/>
    </source>
</evidence>
<protein>
    <recommendedName>
        <fullName evidence="1 7">Imidazolonepropionase</fullName>
        <ecNumber evidence="1 7">3.5.2.7</ecNumber>
    </recommendedName>
    <alternativeName>
        <fullName evidence="7">Imidazolone-5-propionate hydrolase</fullName>
    </alternativeName>
</protein>
<gene>
    <name evidence="7" type="primary">hutI</name>
    <name evidence="9" type="ORF">OC25_19500</name>
</gene>
<dbReference type="FunFam" id="3.20.20.140:FF:000007">
    <property type="entry name" value="Imidazolonepropionase"/>
    <property type="match status" value="1"/>
</dbReference>
<keyword evidence="3 7" id="KW-0378">Hydrolase</keyword>
<feature type="binding site" evidence="7">
    <location>
        <position position="78"/>
    </location>
    <ligand>
        <name>Fe(3+)</name>
        <dbReference type="ChEBI" id="CHEBI:29034"/>
    </ligand>
</feature>
<dbReference type="GO" id="GO:0005506">
    <property type="term" value="F:iron ion binding"/>
    <property type="evidence" value="ECO:0007669"/>
    <property type="project" value="UniProtKB-UniRule"/>
</dbReference>
<evidence type="ECO:0000256" key="3">
    <source>
        <dbReference type="ARBA" id="ARBA00022801"/>
    </source>
</evidence>
<dbReference type="EC" id="3.5.2.7" evidence="1 7"/>
<sequence>MLITNIKGLVGLHPKSKLMLRGNEMDDLHVLEDAWLLIENDLIKDFGDMESIPAHILNLPSQISAEGRYVFPSWCDSHTHIVFAATREEEFAMKIQGKTYEEIAAAGGGILNSANKLQIATEDELFESASVRLKQMIRQGTGAIEIKSGYGLTVESEIKMLRVIKRLKASFPVPVKATFLAAHAFPALYKDDHEGYINLIINEMLPIIAQEQLADYIDVFCEKGFFSVAETDRILKAGAEYGLKPKVHANQLSVSGAVEVAVLNHAVSVDHLEESNDETIATLQNANTMATLLPSCSFYLGIPFADAKSFIKANLPVTLATDYNPGSTPSGNMNFVVSLGCIKLKMFPEQAINAATLNGAAAMEISENYGSIAIGKKANLFITKPMPSIAYLPYSFGETQVDTVILNGEIYNGQL</sequence>
<dbReference type="OrthoDB" id="9776455at2"/>
<dbReference type="InterPro" id="IPR005920">
    <property type="entry name" value="HutI"/>
</dbReference>
<dbReference type="Pfam" id="PF01979">
    <property type="entry name" value="Amidohydro_1"/>
    <property type="match status" value="1"/>
</dbReference>
<comment type="similarity">
    <text evidence="7">Belongs to the metallo-dependent hydrolases superfamily. HutI family.</text>
</comment>
<feature type="binding site" evidence="7">
    <location>
        <position position="327"/>
    </location>
    <ligand>
        <name>4-imidazolone-5-propanoate</name>
        <dbReference type="ChEBI" id="CHEBI:77893"/>
    </ligand>
</feature>